<proteinExistence type="predicted"/>
<dbReference type="EMBL" id="JACHIA010000001">
    <property type="protein sequence ID" value="MBB6068812.1"/>
    <property type="molecule type" value="Genomic_DNA"/>
</dbReference>
<protein>
    <submittedName>
        <fullName evidence="1">Uncharacterized protein</fullName>
    </submittedName>
</protein>
<name>A0A841GNB9_9BACT</name>
<sequence>MSINVRKLGSLLRRPAARLRGRRNDDLLLFSTEENATRLREALADSRADRNMIPLSVAALPRPEWMSDDQFGDLTRAFTSALARRGLLEADEVRAEFDLESFVRPAWMSREAFRRFKVARAELLSGGGREMTVDELRSEFGLERG</sequence>
<dbReference type="Proteomes" id="UP000582837">
    <property type="component" value="Unassembled WGS sequence"/>
</dbReference>
<gene>
    <name evidence="1" type="ORF">HNQ61_000423</name>
</gene>
<dbReference type="RefSeq" id="WP_170031214.1">
    <property type="nucleotide sequence ID" value="NZ_JABDTL010000001.1"/>
</dbReference>
<comment type="caution">
    <text evidence="1">The sequence shown here is derived from an EMBL/GenBank/DDBJ whole genome shotgun (WGS) entry which is preliminary data.</text>
</comment>
<reference evidence="1 2" key="1">
    <citation type="submission" date="2020-08" db="EMBL/GenBank/DDBJ databases">
        <title>Genomic Encyclopedia of Type Strains, Phase IV (KMG-IV): sequencing the most valuable type-strain genomes for metagenomic binning, comparative biology and taxonomic classification.</title>
        <authorList>
            <person name="Goeker M."/>
        </authorList>
    </citation>
    <scope>NUCLEOTIDE SEQUENCE [LARGE SCALE GENOMIC DNA]</scope>
    <source>
        <strain evidence="1 2">DSM 29007</strain>
    </source>
</reference>
<organism evidence="1 2">
    <name type="scientific">Longimicrobium terrae</name>
    <dbReference type="NCBI Taxonomy" id="1639882"/>
    <lineage>
        <taxon>Bacteria</taxon>
        <taxon>Pseudomonadati</taxon>
        <taxon>Gemmatimonadota</taxon>
        <taxon>Longimicrobiia</taxon>
        <taxon>Longimicrobiales</taxon>
        <taxon>Longimicrobiaceae</taxon>
        <taxon>Longimicrobium</taxon>
    </lineage>
</organism>
<dbReference type="AlphaFoldDB" id="A0A841GNB9"/>
<evidence type="ECO:0000313" key="1">
    <source>
        <dbReference type="EMBL" id="MBB6068812.1"/>
    </source>
</evidence>
<keyword evidence="2" id="KW-1185">Reference proteome</keyword>
<evidence type="ECO:0000313" key="2">
    <source>
        <dbReference type="Proteomes" id="UP000582837"/>
    </source>
</evidence>
<accession>A0A841GNB9</accession>